<keyword evidence="11" id="KW-1185">Reference proteome</keyword>
<dbReference type="EMBL" id="JBHLUE010000011">
    <property type="protein sequence ID" value="MFC0565165.1"/>
    <property type="molecule type" value="Genomic_DNA"/>
</dbReference>
<dbReference type="Gene3D" id="2.40.50.100">
    <property type="match status" value="1"/>
</dbReference>
<dbReference type="PANTHER" id="PTHR45266:SF3">
    <property type="entry name" value="OXALOACETATE DECARBOXYLASE ALPHA CHAIN"/>
    <property type="match status" value="1"/>
</dbReference>
<evidence type="ECO:0000256" key="2">
    <source>
        <dbReference type="ARBA" id="ARBA00017562"/>
    </source>
</evidence>
<gene>
    <name evidence="10" type="primary">accB</name>
    <name evidence="10" type="ORF">ACFFHU_13600</name>
</gene>
<name>A0ABV6NWM8_9ACTN</name>
<dbReference type="InterPro" id="IPR050709">
    <property type="entry name" value="Biotin_Carboxyl_Carrier/Decarb"/>
</dbReference>
<evidence type="ECO:0000256" key="5">
    <source>
        <dbReference type="ARBA" id="ARBA00023098"/>
    </source>
</evidence>
<evidence type="ECO:0000256" key="4">
    <source>
        <dbReference type="ARBA" id="ARBA00022832"/>
    </source>
</evidence>
<reference evidence="10 11" key="1">
    <citation type="submission" date="2024-09" db="EMBL/GenBank/DDBJ databases">
        <authorList>
            <person name="Sun Q."/>
            <person name="Mori K."/>
        </authorList>
    </citation>
    <scope>NUCLEOTIDE SEQUENCE [LARGE SCALE GENOMIC DNA]</scope>
    <source>
        <strain evidence="10 11">TBRC 2205</strain>
    </source>
</reference>
<dbReference type="SUPFAM" id="SSF51230">
    <property type="entry name" value="Single hybrid motif"/>
    <property type="match status" value="1"/>
</dbReference>
<dbReference type="InterPro" id="IPR001882">
    <property type="entry name" value="Biotin_BS"/>
</dbReference>
<evidence type="ECO:0000256" key="3">
    <source>
        <dbReference type="ARBA" id="ARBA00022516"/>
    </source>
</evidence>
<evidence type="ECO:0000256" key="1">
    <source>
        <dbReference type="ARBA" id="ARBA00005194"/>
    </source>
</evidence>
<dbReference type="Proteomes" id="UP001589894">
    <property type="component" value="Unassembled WGS sequence"/>
</dbReference>
<comment type="function">
    <text evidence="8">This protein is a component of the acetyl coenzyme A carboxylase complex; first, biotin carboxylase catalyzes the carboxylation of the carrier protein and then the transcarboxylase transfers the carboxyl group to form malonyl-CoA.</text>
</comment>
<dbReference type="RefSeq" id="WP_377338747.1">
    <property type="nucleotide sequence ID" value="NZ_JBHLUE010000011.1"/>
</dbReference>
<dbReference type="PROSITE" id="PS00188">
    <property type="entry name" value="BIOTIN"/>
    <property type="match status" value="1"/>
</dbReference>
<dbReference type="NCBIfam" id="TIGR00531">
    <property type="entry name" value="BCCP"/>
    <property type="match status" value="1"/>
</dbReference>
<dbReference type="InterPro" id="IPR000089">
    <property type="entry name" value="Biotin_lipoyl"/>
</dbReference>
<evidence type="ECO:0000313" key="10">
    <source>
        <dbReference type="EMBL" id="MFC0565165.1"/>
    </source>
</evidence>
<organism evidence="10 11">
    <name type="scientific">Plantactinospora siamensis</name>
    <dbReference type="NCBI Taxonomy" id="555372"/>
    <lineage>
        <taxon>Bacteria</taxon>
        <taxon>Bacillati</taxon>
        <taxon>Actinomycetota</taxon>
        <taxon>Actinomycetes</taxon>
        <taxon>Micromonosporales</taxon>
        <taxon>Micromonosporaceae</taxon>
        <taxon>Plantactinospora</taxon>
    </lineage>
</organism>
<accession>A0ABV6NWM8</accession>
<dbReference type="InterPro" id="IPR001249">
    <property type="entry name" value="AcCoA_biotinCC"/>
</dbReference>
<dbReference type="GO" id="GO:0003989">
    <property type="term" value="F:acetyl-CoA carboxylase activity"/>
    <property type="evidence" value="ECO:0007669"/>
    <property type="project" value="UniProtKB-EC"/>
</dbReference>
<comment type="caution">
    <text evidence="10">The sequence shown here is derived from an EMBL/GenBank/DDBJ whole genome shotgun (WGS) entry which is preliminary data.</text>
</comment>
<keyword evidence="5 8" id="KW-0443">Lipid metabolism</keyword>
<dbReference type="PANTHER" id="PTHR45266">
    <property type="entry name" value="OXALOACETATE DECARBOXYLASE ALPHA CHAIN"/>
    <property type="match status" value="1"/>
</dbReference>
<evidence type="ECO:0000256" key="8">
    <source>
        <dbReference type="RuleBase" id="RU364072"/>
    </source>
</evidence>
<evidence type="ECO:0000256" key="6">
    <source>
        <dbReference type="ARBA" id="ARBA00023160"/>
    </source>
</evidence>
<dbReference type="CDD" id="cd06850">
    <property type="entry name" value="biotinyl_domain"/>
    <property type="match status" value="1"/>
</dbReference>
<keyword evidence="6 8" id="KW-0275">Fatty acid biosynthesis</keyword>
<protein>
    <recommendedName>
        <fullName evidence="2 8">Biotin carboxyl carrier protein of acetyl-CoA carboxylase</fullName>
    </recommendedName>
</protein>
<comment type="pathway">
    <text evidence="1 8">Lipid metabolism; fatty acid biosynthesis.</text>
</comment>
<evidence type="ECO:0000313" key="11">
    <source>
        <dbReference type="Proteomes" id="UP001589894"/>
    </source>
</evidence>
<keyword evidence="7 8" id="KW-0092">Biotin</keyword>
<dbReference type="InterPro" id="IPR011053">
    <property type="entry name" value="Single_hybrid_motif"/>
</dbReference>
<dbReference type="Pfam" id="PF00364">
    <property type="entry name" value="Biotin_lipoyl"/>
    <property type="match status" value="1"/>
</dbReference>
<evidence type="ECO:0000256" key="7">
    <source>
        <dbReference type="ARBA" id="ARBA00023267"/>
    </source>
</evidence>
<keyword evidence="3 8" id="KW-0444">Lipid biosynthesis</keyword>
<feature type="domain" description="Lipoyl-binding" evidence="9">
    <location>
        <begin position="109"/>
        <end position="185"/>
    </location>
</feature>
<dbReference type="PROSITE" id="PS50968">
    <property type="entry name" value="BIOTINYL_LIPOYL"/>
    <property type="match status" value="1"/>
</dbReference>
<evidence type="ECO:0000259" key="9">
    <source>
        <dbReference type="PROSITE" id="PS50968"/>
    </source>
</evidence>
<keyword evidence="10" id="KW-0436">Ligase</keyword>
<sequence length="190" mass="19178">MTSVEQTLNELDAVAVSAARDAEDMLAAVVRRAAELAAAGSTPLGRVRLRAGDLCVEVEWQPDGLPGAAATVVAGPDRTTLTGTNGAGPTVVTGPVTVLAATEGTSSDAEVLTAPAVGTFYRSPEPGAAPFVAVGDTVAPGQQIGIIEAMKLMNPIEADRAGQVGEILVEDGAPVEYGQPLIVLTPTSHP</sequence>
<dbReference type="PRINTS" id="PR01071">
    <property type="entry name" value="ACOABIOTINCC"/>
</dbReference>
<keyword evidence="4 8" id="KW-0276">Fatty acid metabolism</keyword>
<proteinExistence type="predicted"/>